<gene>
    <name evidence="4" type="ORF">K8V20_13535</name>
</gene>
<organism evidence="4 5">
    <name type="scientific">Subdoligranulum variabile</name>
    <dbReference type="NCBI Taxonomy" id="214851"/>
    <lineage>
        <taxon>Bacteria</taxon>
        <taxon>Bacillati</taxon>
        <taxon>Bacillota</taxon>
        <taxon>Clostridia</taxon>
        <taxon>Eubacteriales</taxon>
        <taxon>Oscillospiraceae</taxon>
        <taxon>Subdoligranulum</taxon>
    </lineage>
</organism>
<protein>
    <submittedName>
        <fullName evidence="4">Gfo/Idh/MocA family oxidoreductase</fullName>
    </submittedName>
</protein>
<dbReference type="InterPro" id="IPR051450">
    <property type="entry name" value="Gfo/Idh/MocA_Oxidoreductases"/>
</dbReference>
<dbReference type="Pfam" id="PF02894">
    <property type="entry name" value="GFO_IDH_MocA_C"/>
    <property type="match status" value="1"/>
</dbReference>
<dbReference type="EMBL" id="DYVE01000343">
    <property type="protein sequence ID" value="HJG29649.1"/>
    <property type="molecule type" value="Genomic_DNA"/>
</dbReference>
<dbReference type="Gene3D" id="3.40.50.720">
    <property type="entry name" value="NAD(P)-binding Rossmann-like Domain"/>
    <property type="match status" value="1"/>
</dbReference>
<reference evidence="4" key="2">
    <citation type="submission" date="2021-09" db="EMBL/GenBank/DDBJ databases">
        <authorList>
            <person name="Gilroy R."/>
        </authorList>
    </citation>
    <scope>NUCLEOTIDE SEQUENCE</scope>
    <source>
        <strain evidence="4">ChiBcec21-2208</strain>
    </source>
</reference>
<dbReference type="Pfam" id="PF01408">
    <property type="entry name" value="GFO_IDH_MocA"/>
    <property type="match status" value="1"/>
</dbReference>
<evidence type="ECO:0000259" key="3">
    <source>
        <dbReference type="Pfam" id="PF02894"/>
    </source>
</evidence>
<evidence type="ECO:0000256" key="1">
    <source>
        <dbReference type="ARBA" id="ARBA00010928"/>
    </source>
</evidence>
<feature type="domain" description="Gfo/Idh/MocA-like oxidoreductase C-terminal" evidence="3">
    <location>
        <begin position="132"/>
        <end position="364"/>
    </location>
</feature>
<dbReference type="InterPro" id="IPR000683">
    <property type="entry name" value="Gfo/Idh/MocA-like_OxRdtase_N"/>
</dbReference>
<dbReference type="GO" id="GO:0000166">
    <property type="term" value="F:nucleotide binding"/>
    <property type="evidence" value="ECO:0007669"/>
    <property type="project" value="InterPro"/>
</dbReference>
<dbReference type="PANTHER" id="PTHR43377:SF1">
    <property type="entry name" value="BILIVERDIN REDUCTASE A"/>
    <property type="match status" value="1"/>
</dbReference>
<sequence>MKTIGYGIVGTGYFGAELGRIMAQKEGAKIVAVYDPENGKTIAEELGCDAESDLDSLCAREDVDAVIVATPNYLHKEPVLCAARHKKNVFCEKPIALSYADCDEMVNTCKENGVVFMAGHVMNFFHGVRLAKKFIQEGKIGKVLYAHSARNGWEEPQPSVSWKKLRAKSGGHLYHHIHELDCIQFIMGPATRVTMTGGNVAHSGPQFGDEDDMLLINLEFGNNTYALCEWGSAFHWPEHYVLIQGTKGAIRIDMCNTGMTVKLADGTEEHYCVHANKEIDDDRTRIYHSTEMDGAIQYGHPGKKPPMWLNSIMNDEMDFFNGVMHGAEITDEFRPLMTGEAARAAIATADAATLSLREDRKVSVSEVTSK</sequence>
<dbReference type="InterPro" id="IPR004104">
    <property type="entry name" value="Gfo/Idh/MocA-like_OxRdtase_C"/>
</dbReference>
<evidence type="ECO:0000313" key="5">
    <source>
        <dbReference type="Proteomes" id="UP000782880"/>
    </source>
</evidence>
<feature type="domain" description="Gfo/Idh/MocA-like oxidoreductase N-terminal" evidence="2">
    <location>
        <begin position="5"/>
        <end position="120"/>
    </location>
</feature>
<evidence type="ECO:0000259" key="2">
    <source>
        <dbReference type="Pfam" id="PF01408"/>
    </source>
</evidence>
<dbReference type="InterPro" id="IPR036291">
    <property type="entry name" value="NAD(P)-bd_dom_sf"/>
</dbReference>
<comment type="caution">
    <text evidence="4">The sequence shown here is derived from an EMBL/GenBank/DDBJ whole genome shotgun (WGS) entry which is preliminary data.</text>
</comment>
<dbReference type="PANTHER" id="PTHR43377">
    <property type="entry name" value="BILIVERDIN REDUCTASE A"/>
    <property type="match status" value="1"/>
</dbReference>
<dbReference type="Gene3D" id="3.30.360.10">
    <property type="entry name" value="Dihydrodipicolinate Reductase, domain 2"/>
    <property type="match status" value="1"/>
</dbReference>
<dbReference type="AlphaFoldDB" id="A0A921LQ71"/>
<dbReference type="SUPFAM" id="SSF55347">
    <property type="entry name" value="Glyceraldehyde-3-phosphate dehydrogenase-like, C-terminal domain"/>
    <property type="match status" value="1"/>
</dbReference>
<accession>A0A921LQ71</accession>
<comment type="similarity">
    <text evidence="1">Belongs to the Gfo/Idh/MocA family.</text>
</comment>
<proteinExistence type="inferred from homology"/>
<evidence type="ECO:0000313" key="4">
    <source>
        <dbReference type="EMBL" id="HJG29649.1"/>
    </source>
</evidence>
<name>A0A921LQ71_9FIRM</name>
<dbReference type="Proteomes" id="UP000782880">
    <property type="component" value="Unassembled WGS sequence"/>
</dbReference>
<reference evidence="4" key="1">
    <citation type="journal article" date="2021" name="PeerJ">
        <title>Extensive microbial diversity within the chicken gut microbiome revealed by metagenomics and culture.</title>
        <authorList>
            <person name="Gilroy R."/>
            <person name="Ravi A."/>
            <person name="Getino M."/>
            <person name="Pursley I."/>
            <person name="Horton D.L."/>
            <person name="Alikhan N.F."/>
            <person name="Baker D."/>
            <person name="Gharbi K."/>
            <person name="Hall N."/>
            <person name="Watson M."/>
            <person name="Adriaenssens E.M."/>
            <person name="Foster-Nyarko E."/>
            <person name="Jarju S."/>
            <person name="Secka A."/>
            <person name="Antonio M."/>
            <person name="Oren A."/>
            <person name="Chaudhuri R.R."/>
            <person name="La Ragione R."/>
            <person name="Hildebrand F."/>
            <person name="Pallen M.J."/>
        </authorList>
    </citation>
    <scope>NUCLEOTIDE SEQUENCE</scope>
    <source>
        <strain evidence="4">ChiBcec21-2208</strain>
    </source>
</reference>
<dbReference type="SUPFAM" id="SSF51735">
    <property type="entry name" value="NAD(P)-binding Rossmann-fold domains"/>
    <property type="match status" value="1"/>
</dbReference>